<evidence type="ECO:0000256" key="7">
    <source>
        <dbReference type="ARBA" id="ARBA00022694"/>
    </source>
</evidence>
<evidence type="ECO:0000256" key="9">
    <source>
        <dbReference type="ARBA" id="ARBA00022857"/>
    </source>
</evidence>
<dbReference type="InterPro" id="IPR002218">
    <property type="entry name" value="MnmG-rel"/>
</dbReference>
<keyword evidence="6 11" id="KW-0808">Transferase</keyword>
<evidence type="ECO:0000256" key="5">
    <source>
        <dbReference type="ARBA" id="ARBA00022630"/>
    </source>
</evidence>
<comment type="subcellular location">
    <subcellularLocation>
        <location evidence="11">Cytoplasm</location>
    </subcellularLocation>
</comment>
<keyword evidence="7 11" id="KW-0819">tRNA processing</keyword>
<dbReference type="EMBL" id="CP006644">
    <property type="protein sequence ID" value="AHE53103.1"/>
    <property type="molecule type" value="Genomic_DNA"/>
</dbReference>
<keyword evidence="10 11" id="KW-0520">NAD</keyword>
<evidence type="ECO:0000256" key="3">
    <source>
        <dbReference type="ARBA" id="ARBA00022490"/>
    </source>
</evidence>
<comment type="cofactor">
    <cofactor evidence="1 11">
        <name>FAD</name>
        <dbReference type="ChEBI" id="CHEBI:57692"/>
    </cofactor>
</comment>
<name>W0A9W4_9SPHN</name>
<dbReference type="SUPFAM" id="SSF51905">
    <property type="entry name" value="FAD/NAD(P)-binding domain"/>
    <property type="match status" value="1"/>
</dbReference>
<proteinExistence type="inferred from homology"/>
<dbReference type="GO" id="GO:0002098">
    <property type="term" value="P:tRNA wobble uridine modification"/>
    <property type="evidence" value="ECO:0007669"/>
    <property type="project" value="TreeGrafter"/>
</dbReference>
<comment type="similarity">
    <text evidence="11">Belongs to the MnmG family. TrmFO subfamily.</text>
</comment>
<evidence type="ECO:0000256" key="8">
    <source>
        <dbReference type="ARBA" id="ARBA00022827"/>
    </source>
</evidence>
<dbReference type="Gene3D" id="3.50.50.60">
    <property type="entry name" value="FAD/NAD(P)-binding domain"/>
    <property type="match status" value="2"/>
</dbReference>
<dbReference type="GO" id="GO:0050660">
    <property type="term" value="F:flavin adenine dinucleotide binding"/>
    <property type="evidence" value="ECO:0007669"/>
    <property type="project" value="UniProtKB-UniRule"/>
</dbReference>
<keyword evidence="14" id="KW-1185">Reference proteome</keyword>
<dbReference type="InterPro" id="IPR004417">
    <property type="entry name" value="TrmFO"/>
</dbReference>
<dbReference type="GO" id="GO:0047151">
    <property type="term" value="F:tRNA (uracil(54)-C5)-methyltransferase activity, 5,10-methylenetetrahydrofolate-dependent"/>
    <property type="evidence" value="ECO:0007669"/>
    <property type="project" value="UniProtKB-UniRule"/>
</dbReference>
<dbReference type="PRINTS" id="PR00411">
    <property type="entry name" value="PNDRDTASEI"/>
</dbReference>
<evidence type="ECO:0000313" key="14">
    <source>
        <dbReference type="Proteomes" id="UP000018851"/>
    </source>
</evidence>
<dbReference type="AlphaFoldDB" id="W0A9W4"/>
<comment type="function">
    <text evidence="2">NAD-binding protein involved in the addition of a carboxymethylaminomethyl (cmnm) group at the wobble position (U34) of certain tRNAs, forming tRNA-cmnm(5)s(2)U34.</text>
</comment>
<dbReference type="OrthoDB" id="9803114at2"/>
<dbReference type="InterPro" id="IPR036188">
    <property type="entry name" value="FAD/NAD-bd_sf"/>
</dbReference>
<dbReference type="RefSeq" id="WP_025291376.1">
    <property type="nucleotide sequence ID" value="NZ_CP006644.1"/>
</dbReference>
<dbReference type="PANTHER" id="PTHR11806">
    <property type="entry name" value="GLUCOSE INHIBITED DIVISION PROTEIN A"/>
    <property type="match status" value="1"/>
</dbReference>
<dbReference type="KEGG" id="ssan:NX02_06870"/>
<reference evidence="13 14" key="1">
    <citation type="submission" date="2013-07" db="EMBL/GenBank/DDBJ databases">
        <title>Completed genome of Sphingomonas sanxanigenens NX02.</title>
        <authorList>
            <person name="Ma T."/>
            <person name="Huang H."/>
            <person name="Wu M."/>
            <person name="Li X."/>
            <person name="Li G."/>
        </authorList>
    </citation>
    <scope>NUCLEOTIDE SEQUENCE [LARGE SCALE GENOMIC DNA]</scope>
    <source>
        <strain evidence="13 14">NX02</strain>
    </source>
</reference>
<keyword evidence="9 11" id="KW-0521">NADP</keyword>
<keyword evidence="3 11" id="KW-0963">Cytoplasm</keyword>
<evidence type="ECO:0000256" key="2">
    <source>
        <dbReference type="ARBA" id="ARBA00003717"/>
    </source>
</evidence>
<dbReference type="NCBIfam" id="NF003739">
    <property type="entry name" value="PRK05335.1"/>
    <property type="match status" value="1"/>
</dbReference>
<dbReference type="STRING" id="1123269.NX02_06870"/>
<dbReference type="PROSITE" id="PS01281">
    <property type="entry name" value="GIDA_2"/>
    <property type="match status" value="1"/>
</dbReference>
<dbReference type="eggNOG" id="COG1206">
    <property type="taxonomic scope" value="Bacteria"/>
</dbReference>
<sequence>MTAHQVHIIGGGLAGSEAAWQLAQAGFSVRLSEMRGVEGTPAHQTDRLAELVCSNSFRSDDADSNAVGLLHAEMRTMGSLILSRADAHRVPAGSALAVDRNGFCDAVTQAVEAHPLIELVRERVDILPEGPAIIATGPLTAAPLAAAIAGETGTEALAFFDALAPIVHRDSIDFDIAWFQSRWNKGDGKDYINCPLDREQYDAFIAGLLEGEKSAFKEWEKDTPYFDGCMPIEVMAERGPETLRHGPMKPVGLDDPRTGRWPHAVVQLRQDNALGTLWNIVGFQTKLKHAEQVRLFRTIPGLENAQFARLGGLHRNTFIQSPRLLDGELRLRSRPNIRFAGQITGCEGYVESAAVGMLAGRFLAAELAGTTLSTPPATTALGALLGHITGGAAAETFQPMNVNFGLFPPVEGKKRKVDRKMQYTARARADLESWLAA</sequence>
<dbReference type="NCBIfam" id="TIGR00137">
    <property type="entry name" value="gid_trmFO"/>
    <property type="match status" value="1"/>
</dbReference>
<evidence type="ECO:0000313" key="13">
    <source>
        <dbReference type="EMBL" id="AHE53103.1"/>
    </source>
</evidence>
<dbReference type="PATRIC" id="fig|1123269.5.peg.1332"/>
<feature type="binding site" evidence="11">
    <location>
        <begin position="10"/>
        <end position="15"/>
    </location>
    <ligand>
        <name>FAD</name>
        <dbReference type="ChEBI" id="CHEBI:57692"/>
    </ligand>
</feature>
<evidence type="ECO:0000256" key="4">
    <source>
        <dbReference type="ARBA" id="ARBA00022603"/>
    </source>
</evidence>
<comment type="function">
    <text evidence="11">Catalyzes the folate-dependent formation of 5-methyl-uridine at position 54 (M-5-U54) in all tRNAs.</text>
</comment>
<dbReference type="InterPro" id="IPR040131">
    <property type="entry name" value="MnmG_N"/>
</dbReference>
<dbReference type="Pfam" id="PF01134">
    <property type="entry name" value="GIDA"/>
    <property type="match status" value="1"/>
</dbReference>
<keyword evidence="5 11" id="KW-0285">Flavoprotein</keyword>
<dbReference type="GO" id="GO:0030488">
    <property type="term" value="P:tRNA methylation"/>
    <property type="evidence" value="ECO:0007669"/>
    <property type="project" value="TreeGrafter"/>
</dbReference>
<dbReference type="PANTHER" id="PTHR11806:SF2">
    <property type="entry name" value="METHYLENETETRAHYDROFOLATE--TRNA-(URACIL-5-)-METHYLTRANSFERASE TRMFO"/>
    <property type="match status" value="1"/>
</dbReference>
<keyword evidence="4 11" id="KW-0489">Methyltransferase</keyword>
<dbReference type="EC" id="2.1.1.74" evidence="11"/>
<keyword evidence="8 11" id="KW-0274">FAD</keyword>
<comment type="catalytic activity">
    <reaction evidence="11">
        <text>uridine(54) in tRNA + (6R)-5,10-methylene-5,6,7,8-tetrahydrofolate + NADH + H(+) = 5-methyluridine(54) in tRNA + (6S)-5,6,7,8-tetrahydrofolate + NAD(+)</text>
        <dbReference type="Rhea" id="RHEA:16873"/>
        <dbReference type="Rhea" id="RHEA-COMP:10167"/>
        <dbReference type="Rhea" id="RHEA-COMP:10193"/>
        <dbReference type="ChEBI" id="CHEBI:15378"/>
        <dbReference type="ChEBI" id="CHEBI:15636"/>
        <dbReference type="ChEBI" id="CHEBI:57453"/>
        <dbReference type="ChEBI" id="CHEBI:57540"/>
        <dbReference type="ChEBI" id="CHEBI:57945"/>
        <dbReference type="ChEBI" id="CHEBI:65315"/>
        <dbReference type="ChEBI" id="CHEBI:74447"/>
        <dbReference type="EC" id="2.1.1.74"/>
    </reaction>
</comment>
<gene>
    <name evidence="11" type="primary">trmFO</name>
    <name evidence="13" type="ORF">NX02_06870</name>
</gene>
<comment type="catalytic activity">
    <reaction evidence="11">
        <text>uridine(54) in tRNA + (6R)-5,10-methylene-5,6,7,8-tetrahydrofolate + NADPH + H(+) = 5-methyluridine(54) in tRNA + (6S)-5,6,7,8-tetrahydrofolate + NADP(+)</text>
        <dbReference type="Rhea" id="RHEA:62372"/>
        <dbReference type="Rhea" id="RHEA-COMP:10167"/>
        <dbReference type="Rhea" id="RHEA-COMP:10193"/>
        <dbReference type="ChEBI" id="CHEBI:15378"/>
        <dbReference type="ChEBI" id="CHEBI:15636"/>
        <dbReference type="ChEBI" id="CHEBI:57453"/>
        <dbReference type="ChEBI" id="CHEBI:57783"/>
        <dbReference type="ChEBI" id="CHEBI:58349"/>
        <dbReference type="ChEBI" id="CHEBI:65315"/>
        <dbReference type="ChEBI" id="CHEBI:74447"/>
        <dbReference type="EC" id="2.1.1.74"/>
    </reaction>
</comment>
<evidence type="ECO:0000259" key="12">
    <source>
        <dbReference type="Pfam" id="PF01134"/>
    </source>
</evidence>
<dbReference type="GO" id="GO:0005829">
    <property type="term" value="C:cytosol"/>
    <property type="evidence" value="ECO:0007669"/>
    <property type="project" value="TreeGrafter"/>
</dbReference>
<dbReference type="InterPro" id="IPR020595">
    <property type="entry name" value="MnmG-rel_CS"/>
</dbReference>
<evidence type="ECO:0000256" key="10">
    <source>
        <dbReference type="ARBA" id="ARBA00023027"/>
    </source>
</evidence>
<evidence type="ECO:0000256" key="1">
    <source>
        <dbReference type="ARBA" id="ARBA00001974"/>
    </source>
</evidence>
<accession>W0A9W4</accession>
<evidence type="ECO:0000256" key="6">
    <source>
        <dbReference type="ARBA" id="ARBA00022679"/>
    </source>
</evidence>
<feature type="domain" description="MnmG N-terminal" evidence="12">
    <location>
        <begin position="5"/>
        <end position="369"/>
    </location>
</feature>
<evidence type="ECO:0000256" key="11">
    <source>
        <dbReference type="HAMAP-Rule" id="MF_01037"/>
    </source>
</evidence>
<dbReference type="Proteomes" id="UP000018851">
    <property type="component" value="Chromosome"/>
</dbReference>
<organism evidence="13 14">
    <name type="scientific">Sphingomonas sanxanigenens DSM 19645 = NX02</name>
    <dbReference type="NCBI Taxonomy" id="1123269"/>
    <lineage>
        <taxon>Bacteria</taxon>
        <taxon>Pseudomonadati</taxon>
        <taxon>Pseudomonadota</taxon>
        <taxon>Alphaproteobacteria</taxon>
        <taxon>Sphingomonadales</taxon>
        <taxon>Sphingomonadaceae</taxon>
        <taxon>Sphingomonas</taxon>
    </lineage>
</organism>
<dbReference type="HAMAP" id="MF_01037">
    <property type="entry name" value="TrmFO"/>
    <property type="match status" value="1"/>
</dbReference>
<protein>
    <recommendedName>
        <fullName evidence="11">Methylenetetrahydrofolate--tRNA-(uracil-5-)-methyltransferase TrmFO</fullName>
        <ecNumber evidence="11">2.1.1.74</ecNumber>
    </recommendedName>
    <alternativeName>
        <fullName evidence="11">Folate-dependent tRNA (uracil-5-)-methyltransferase</fullName>
    </alternativeName>
    <alternativeName>
        <fullName evidence="11">Folate-dependent tRNA(M-5-U54)-methyltransferase</fullName>
    </alternativeName>
</protein>
<dbReference type="HOGENOM" id="CLU_033057_1_0_5"/>